<comment type="caution">
    <text evidence="2">The sequence shown here is derived from an EMBL/GenBank/DDBJ whole genome shotgun (WGS) entry which is preliminary data.</text>
</comment>
<name>A0ABU3K3B4_9BACT</name>
<reference evidence="2 3" key="1">
    <citation type="journal article" date="2023" name="ISME J.">
        <title>Cultivation and genomic characterization of novel and ubiquitous marine nitrite-oxidizing bacteria from the Nitrospirales.</title>
        <authorList>
            <person name="Mueller A.J."/>
            <person name="Daebeler A."/>
            <person name="Herbold C.W."/>
            <person name="Kirkegaard R.H."/>
            <person name="Daims H."/>
        </authorList>
    </citation>
    <scope>NUCLEOTIDE SEQUENCE [LARGE SCALE GENOMIC DNA]</scope>
    <source>
        <strain evidence="2 3">EB</strain>
    </source>
</reference>
<evidence type="ECO:0000313" key="3">
    <source>
        <dbReference type="Proteomes" id="UP001250932"/>
    </source>
</evidence>
<dbReference type="Pfam" id="PF04307">
    <property type="entry name" value="YdjM"/>
    <property type="match status" value="1"/>
</dbReference>
<proteinExistence type="predicted"/>
<sequence length="187" mass="20499">MASWLTHAFVAGALGKAQVPHVRTVRFWMWSVLCSVLPDVDVLGLFMGIDYGHALGHRGFMHSLSFSFGVGLVTVMVGFSHVVRGSTLWWILIFHFTVVTASHGVLDAMTNGGLGVAFFAPFDNTRYFLPWTPILVSPIGAEFFGWRGLEVIASEIFYVWIPILVIASGVAVIRKTLADGNSAELEK</sequence>
<organism evidence="2 3">
    <name type="scientific">Candidatus Nitronereus thalassa</name>
    <dbReference type="NCBI Taxonomy" id="3020898"/>
    <lineage>
        <taxon>Bacteria</taxon>
        <taxon>Pseudomonadati</taxon>
        <taxon>Nitrospirota</taxon>
        <taxon>Nitrospiria</taxon>
        <taxon>Nitrospirales</taxon>
        <taxon>Nitrospiraceae</taxon>
        <taxon>Candidatus Nitronereus</taxon>
    </lineage>
</organism>
<gene>
    <name evidence="2" type="ORF">PPG34_00925</name>
</gene>
<dbReference type="Proteomes" id="UP001250932">
    <property type="component" value="Unassembled WGS sequence"/>
</dbReference>
<feature type="transmembrane region" description="Helical" evidence="1">
    <location>
        <begin position="127"/>
        <end position="146"/>
    </location>
</feature>
<accession>A0ABU3K3B4</accession>
<feature type="transmembrane region" description="Helical" evidence="1">
    <location>
        <begin position="60"/>
        <end position="82"/>
    </location>
</feature>
<keyword evidence="2" id="KW-0378">Hydrolase</keyword>
<protein>
    <submittedName>
        <fullName evidence="2">Metal-dependent hydrolase</fullName>
    </submittedName>
</protein>
<dbReference type="InterPro" id="IPR007404">
    <property type="entry name" value="YdjM-like"/>
</dbReference>
<keyword evidence="1" id="KW-1133">Transmembrane helix</keyword>
<dbReference type="PANTHER" id="PTHR35531">
    <property type="entry name" value="INNER MEMBRANE PROTEIN YBCI-RELATED"/>
    <property type="match status" value="1"/>
</dbReference>
<feature type="transmembrane region" description="Helical" evidence="1">
    <location>
        <begin position="27"/>
        <end position="48"/>
    </location>
</feature>
<feature type="transmembrane region" description="Helical" evidence="1">
    <location>
        <begin position="88"/>
        <end position="106"/>
    </location>
</feature>
<keyword evidence="1" id="KW-0812">Transmembrane</keyword>
<feature type="transmembrane region" description="Helical" evidence="1">
    <location>
        <begin position="152"/>
        <end position="173"/>
    </location>
</feature>
<evidence type="ECO:0000256" key="1">
    <source>
        <dbReference type="SAM" id="Phobius"/>
    </source>
</evidence>
<dbReference type="EMBL" id="JAQOUE010000001">
    <property type="protein sequence ID" value="MDT7040890.1"/>
    <property type="molecule type" value="Genomic_DNA"/>
</dbReference>
<keyword evidence="1" id="KW-0472">Membrane</keyword>
<evidence type="ECO:0000313" key="2">
    <source>
        <dbReference type="EMBL" id="MDT7040890.1"/>
    </source>
</evidence>
<dbReference type="PANTHER" id="PTHR35531:SF1">
    <property type="entry name" value="INNER MEMBRANE PROTEIN YBCI-RELATED"/>
    <property type="match status" value="1"/>
</dbReference>
<dbReference type="GO" id="GO:0016787">
    <property type="term" value="F:hydrolase activity"/>
    <property type="evidence" value="ECO:0007669"/>
    <property type="project" value="UniProtKB-KW"/>
</dbReference>
<dbReference type="RefSeq" id="WP_313831249.1">
    <property type="nucleotide sequence ID" value="NZ_JAQOUE010000001.1"/>
</dbReference>
<keyword evidence="3" id="KW-1185">Reference proteome</keyword>